<feature type="non-terminal residue" evidence="1">
    <location>
        <position position="54"/>
    </location>
</feature>
<dbReference type="Proteomes" id="UP000054776">
    <property type="component" value="Unassembled WGS sequence"/>
</dbReference>
<organism evidence="1 2">
    <name type="scientific">Trichinella spiralis</name>
    <name type="common">Trichina worm</name>
    <dbReference type="NCBI Taxonomy" id="6334"/>
    <lineage>
        <taxon>Eukaryota</taxon>
        <taxon>Metazoa</taxon>
        <taxon>Ecdysozoa</taxon>
        <taxon>Nematoda</taxon>
        <taxon>Enoplea</taxon>
        <taxon>Dorylaimia</taxon>
        <taxon>Trichinellida</taxon>
        <taxon>Trichinellidae</taxon>
        <taxon>Trichinella</taxon>
    </lineage>
</organism>
<proteinExistence type="predicted"/>
<gene>
    <name evidence="1" type="ORF">T01_15787</name>
</gene>
<sequence>LSRHVTTVNFTLTLTEVFPFGPTMFSFGPTAHLLVIDHAILLDRKVFVVLVFLV</sequence>
<comment type="caution">
    <text evidence="1">The sequence shown here is derived from an EMBL/GenBank/DDBJ whole genome shotgun (WGS) entry which is preliminary data.</text>
</comment>
<protein>
    <submittedName>
        <fullName evidence="1">Uncharacterized protein</fullName>
    </submittedName>
</protein>
<dbReference type="AlphaFoldDB" id="A0A0V0YX15"/>
<name>A0A0V0YX15_TRISP</name>
<dbReference type="InParanoid" id="A0A0V0YX15"/>
<accession>A0A0V0YX15</accession>
<evidence type="ECO:0000313" key="2">
    <source>
        <dbReference type="Proteomes" id="UP000054776"/>
    </source>
</evidence>
<dbReference type="EMBL" id="JYDH01004109">
    <property type="protein sequence ID" value="KRY04726.1"/>
    <property type="molecule type" value="Genomic_DNA"/>
</dbReference>
<keyword evidence="2" id="KW-1185">Reference proteome</keyword>
<reference evidence="1 2" key="1">
    <citation type="submission" date="2015-01" db="EMBL/GenBank/DDBJ databases">
        <title>Evolution of Trichinella species and genotypes.</title>
        <authorList>
            <person name="Korhonen P.K."/>
            <person name="Edoardo P."/>
            <person name="Giuseppe L.R."/>
            <person name="Gasser R.B."/>
        </authorList>
    </citation>
    <scope>NUCLEOTIDE SEQUENCE [LARGE SCALE GENOMIC DNA]</scope>
    <source>
        <strain evidence="1">ISS3</strain>
    </source>
</reference>
<feature type="non-terminal residue" evidence="1">
    <location>
        <position position="1"/>
    </location>
</feature>
<evidence type="ECO:0000313" key="1">
    <source>
        <dbReference type="EMBL" id="KRY04726.1"/>
    </source>
</evidence>